<proteinExistence type="predicted"/>
<evidence type="ECO:0000313" key="3">
    <source>
        <dbReference type="Proteomes" id="UP000325313"/>
    </source>
</evidence>
<feature type="compositionally biased region" description="Basic and acidic residues" evidence="1">
    <location>
        <begin position="8"/>
        <end position="23"/>
    </location>
</feature>
<protein>
    <submittedName>
        <fullName evidence="2">Uncharacterized protein</fullName>
    </submittedName>
</protein>
<sequence length="137" mass="15966">MSSIIEITTERQVKRMKRGDDSHQQPSSQARNSTNNSQFSSVPRPDPPMPIADYFDFCHISEEAVNKHLAKFCREQHIDRYELFECSDVMSKFRIYYDAPCGLVIILKKNVSAYREYLQALKEQESSSQALTLRRNK</sequence>
<feature type="region of interest" description="Disordered" evidence="1">
    <location>
        <begin position="1"/>
        <end position="47"/>
    </location>
</feature>
<accession>A0A5B0P2B3</accession>
<evidence type="ECO:0000256" key="1">
    <source>
        <dbReference type="SAM" id="MobiDB-lite"/>
    </source>
</evidence>
<dbReference type="Proteomes" id="UP000325313">
    <property type="component" value="Unassembled WGS sequence"/>
</dbReference>
<gene>
    <name evidence="2" type="ORF">PGTUg99_025159</name>
</gene>
<comment type="caution">
    <text evidence="2">The sequence shown here is derived from an EMBL/GenBank/DDBJ whole genome shotgun (WGS) entry which is preliminary data.</text>
</comment>
<reference evidence="2 3" key="1">
    <citation type="submission" date="2019-05" db="EMBL/GenBank/DDBJ databases">
        <title>Emergence of the Ug99 lineage of the wheat stem rust pathogen through somatic hybridization.</title>
        <authorList>
            <person name="Li F."/>
            <person name="Upadhyaya N.M."/>
            <person name="Sperschneider J."/>
            <person name="Matny O."/>
            <person name="Nguyen-Phuc H."/>
            <person name="Mago R."/>
            <person name="Raley C."/>
            <person name="Miller M.E."/>
            <person name="Silverstein K.A.T."/>
            <person name="Henningsen E."/>
            <person name="Hirsch C.D."/>
            <person name="Visser B."/>
            <person name="Pretorius Z.A."/>
            <person name="Steffenson B.J."/>
            <person name="Schwessinger B."/>
            <person name="Dodds P.N."/>
            <person name="Figueroa M."/>
        </authorList>
    </citation>
    <scope>NUCLEOTIDE SEQUENCE [LARGE SCALE GENOMIC DNA]</scope>
    <source>
        <strain evidence="2 3">Ug99</strain>
    </source>
</reference>
<dbReference type="AlphaFoldDB" id="A0A5B0P2B3"/>
<feature type="compositionally biased region" description="Polar residues" evidence="1">
    <location>
        <begin position="24"/>
        <end position="41"/>
    </location>
</feature>
<dbReference type="EMBL" id="VDEP01000371">
    <property type="protein sequence ID" value="KAA1095705.1"/>
    <property type="molecule type" value="Genomic_DNA"/>
</dbReference>
<evidence type="ECO:0000313" key="2">
    <source>
        <dbReference type="EMBL" id="KAA1095705.1"/>
    </source>
</evidence>
<name>A0A5B0P2B3_PUCGR</name>
<organism evidence="2 3">
    <name type="scientific">Puccinia graminis f. sp. tritici</name>
    <dbReference type="NCBI Taxonomy" id="56615"/>
    <lineage>
        <taxon>Eukaryota</taxon>
        <taxon>Fungi</taxon>
        <taxon>Dikarya</taxon>
        <taxon>Basidiomycota</taxon>
        <taxon>Pucciniomycotina</taxon>
        <taxon>Pucciniomycetes</taxon>
        <taxon>Pucciniales</taxon>
        <taxon>Pucciniaceae</taxon>
        <taxon>Puccinia</taxon>
    </lineage>
</organism>